<accession>A0A843WJV0</accession>
<comment type="caution">
    <text evidence="2">The sequence shown here is derived from an EMBL/GenBank/DDBJ whole genome shotgun (WGS) entry which is preliminary data.</text>
</comment>
<protein>
    <submittedName>
        <fullName evidence="2">Uncharacterized protein</fullName>
    </submittedName>
</protein>
<dbReference type="AlphaFoldDB" id="A0A843WJV0"/>
<keyword evidence="3" id="KW-1185">Reference proteome</keyword>
<sequence>MTGIYVWSMQTEIENMRVFARNPIIYTIGMGSGAHSGDGEGESQRQRRRRGRCPVAAAVECEGPAAAVAGWGTQRRWLIQRRRRERAAAAALGKQGGLLRSRPPSLLFLLCQRQWRDGSGGDRSPKRLRKARHNRDMDMRSPQYKMSPIRKNLGACSLGPQRFVTVLRKLSTLNVLHNGSHPGRPSAHAEDVGQNSD</sequence>
<gene>
    <name evidence="2" type="ORF">Taro_043610</name>
</gene>
<evidence type="ECO:0000256" key="1">
    <source>
        <dbReference type="SAM" id="MobiDB-lite"/>
    </source>
</evidence>
<proteinExistence type="predicted"/>
<dbReference type="EMBL" id="NMUH01004751">
    <property type="protein sequence ID" value="MQM10712.1"/>
    <property type="molecule type" value="Genomic_DNA"/>
</dbReference>
<feature type="region of interest" description="Disordered" evidence="1">
    <location>
        <begin position="30"/>
        <end position="51"/>
    </location>
</feature>
<reference evidence="2" key="1">
    <citation type="submission" date="2017-07" db="EMBL/GenBank/DDBJ databases">
        <title>Taro Niue Genome Assembly and Annotation.</title>
        <authorList>
            <person name="Atibalentja N."/>
            <person name="Keating K."/>
            <person name="Fields C.J."/>
        </authorList>
    </citation>
    <scope>NUCLEOTIDE SEQUENCE</scope>
    <source>
        <strain evidence="2">Niue_2</strain>
        <tissue evidence="2">Leaf</tissue>
    </source>
</reference>
<evidence type="ECO:0000313" key="3">
    <source>
        <dbReference type="Proteomes" id="UP000652761"/>
    </source>
</evidence>
<evidence type="ECO:0000313" key="2">
    <source>
        <dbReference type="EMBL" id="MQM10712.1"/>
    </source>
</evidence>
<feature type="region of interest" description="Disordered" evidence="1">
    <location>
        <begin position="176"/>
        <end position="197"/>
    </location>
</feature>
<organism evidence="2 3">
    <name type="scientific">Colocasia esculenta</name>
    <name type="common">Wild taro</name>
    <name type="synonym">Arum esculentum</name>
    <dbReference type="NCBI Taxonomy" id="4460"/>
    <lineage>
        <taxon>Eukaryota</taxon>
        <taxon>Viridiplantae</taxon>
        <taxon>Streptophyta</taxon>
        <taxon>Embryophyta</taxon>
        <taxon>Tracheophyta</taxon>
        <taxon>Spermatophyta</taxon>
        <taxon>Magnoliopsida</taxon>
        <taxon>Liliopsida</taxon>
        <taxon>Araceae</taxon>
        <taxon>Aroideae</taxon>
        <taxon>Colocasieae</taxon>
        <taxon>Colocasia</taxon>
    </lineage>
</organism>
<dbReference type="Proteomes" id="UP000652761">
    <property type="component" value="Unassembled WGS sequence"/>
</dbReference>
<name>A0A843WJV0_COLES</name>